<evidence type="ECO:0000256" key="2">
    <source>
        <dbReference type="SAM" id="SignalP"/>
    </source>
</evidence>
<evidence type="ECO:0000313" key="4">
    <source>
        <dbReference type="EMBL" id="TKA79335.1"/>
    </source>
</evidence>
<organism evidence="4 5">
    <name type="scientific">Friedmanniomyces simplex</name>
    <dbReference type="NCBI Taxonomy" id="329884"/>
    <lineage>
        <taxon>Eukaryota</taxon>
        <taxon>Fungi</taxon>
        <taxon>Dikarya</taxon>
        <taxon>Ascomycota</taxon>
        <taxon>Pezizomycotina</taxon>
        <taxon>Dothideomycetes</taxon>
        <taxon>Dothideomycetidae</taxon>
        <taxon>Mycosphaerellales</taxon>
        <taxon>Teratosphaeriaceae</taxon>
        <taxon>Friedmanniomyces</taxon>
    </lineage>
</organism>
<feature type="region of interest" description="Disordered" evidence="1">
    <location>
        <begin position="486"/>
        <end position="529"/>
    </location>
</feature>
<dbReference type="Pfam" id="PF01979">
    <property type="entry name" value="Amidohydro_1"/>
    <property type="match status" value="1"/>
</dbReference>
<keyword evidence="2" id="KW-0732">Signal</keyword>
<dbReference type="Gene3D" id="2.30.40.10">
    <property type="entry name" value="Urease, subunit C, domain 1"/>
    <property type="match status" value="1"/>
</dbReference>
<name>A0A4U0XW51_9PEZI</name>
<evidence type="ECO:0000256" key="1">
    <source>
        <dbReference type="SAM" id="MobiDB-lite"/>
    </source>
</evidence>
<dbReference type="Gene3D" id="3.40.50.10910">
    <property type="entry name" value="Amidohydrolase"/>
    <property type="match status" value="1"/>
</dbReference>
<feature type="compositionally biased region" description="Basic and acidic residues" evidence="1">
    <location>
        <begin position="516"/>
        <end position="529"/>
    </location>
</feature>
<accession>A0A4U0XW51</accession>
<proteinExistence type="predicted"/>
<dbReference type="GO" id="GO:0016810">
    <property type="term" value="F:hydrolase activity, acting on carbon-nitrogen (but not peptide) bonds"/>
    <property type="evidence" value="ECO:0007669"/>
    <property type="project" value="InterPro"/>
</dbReference>
<comment type="caution">
    <text evidence="4">The sequence shown here is derived from an EMBL/GenBank/DDBJ whole genome shotgun (WGS) entry which is preliminary data.</text>
</comment>
<reference evidence="4 5" key="1">
    <citation type="submission" date="2017-03" db="EMBL/GenBank/DDBJ databases">
        <title>Genomes of endolithic fungi from Antarctica.</title>
        <authorList>
            <person name="Coleine C."/>
            <person name="Masonjones S."/>
            <person name="Stajich J.E."/>
        </authorList>
    </citation>
    <scope>NUCLEOTIDE SEQUENCE [LARGE SCALE GENOMIC DNA]</scope>
    <source>
        <strain evidence="4 5">CCFEE 5184</strain>
    </source>
</reference>
<dbReference type="InterPro" id="IPR011059">
    <property type="entry name" value="Metal-dep_hydrolase_composite"/>
</dbReference>
<dbReference type="EMBL" id="NAJQ01000092">
    <property type="protein sequence ID" value="TKA79335.1"/>
    <property type="molecule type" value="Genomic_DNA"/>
</dbReference>
<evidence type="ECO:0000313" key="5">
    <source>
        <dbReference type="Proteomes" id="UP000309340"/>
    </source>
</evidence>
<protein>
    <recommendedName>
        <fullName evidence="3">Amidohydrolase-related domain-containing protein</fullName>
    </recommendedName>
</protein>
<dbReference type="Proteomes" id="UP000309340">
    <property type="component" value="Unassembled WGS sequence"/>
</dbReference>
<feature type="signal peptide" evidence="2">
    <location>
        <begin position="1"/>
        <end position="21"/>
    </location>
</feature>
<dbReference type="SUPFAM" id="SSF51338">
    <property type="entry name" value="Composite domain of metallo-dependent hydrolases"/>
    <property type="match status" value="1"/>
</dbReference>
<dbReference type="SUPFAM" id="SSF51556">
    <property type="entry name" value="Metallo-dependent hydrolases"/>
    <property type="match status" value="1"/>
</dbReference>
<dbReference type="PANTHER" id="PTHR43135:SF3">
    <property type="entry name" value="ALPHA-D-RIBOSE 1-METHYLPHOSPHONATE 5-TRIPHOSPHATE DIPHOSPHATASE"/>
    <property type="match status" value="1"/>
</dbReference>
<dbReference type="InterPro" id="IPR006680">
    <property type="entry name" value="Amidohydro-rel"/>
</dbReference>
<dbReference type="InterPro" id="IPR051781">
    <property type="entry name" value="Metallo-dep_Hydrolase"/>
</dbReference>
<dbReference type="AlphaFoldDB" id="A0A4U0XW51"/>
<feature type="domain" description="Amidohydrolase-related" evidence="3">
    <location>
        <begin position="102"/>
        <end position="401"/>
    </location>
</feature>
<evidence type="ECO:0000259" key="3">
    <source>
        <dbReference type="Pfam" id="PF01979"/>
    </source>
</evidence>
<feature type="chain" id="PRO_5020491409" description="Amidohydrolase-related domain-containing protein" evidence="2">
    <location>
        <begin position="22"/>
        <end position="529"/>
    </location>
</feature>
<dbReference type="PANTHER" id="PTHR43135">
    <property type="entry name" value="ALPHA-D-RIBOSE 1-METHYLPHOSPHONATE 5-TRIPHOSPHATE DIPHOSPHATASE"/>
    <property type="match status" value="1"/>
</dbReference>
<dbReference type="Gene3D" id="3.30.110.90">
    <property type="entry name" value="Amidohydrolase"/>
    <property type="match status" value="1"/>
</dbReference>
<keyword evidence="5" id="KW-1185">Reference proteome</keyword>
<sequence length="529" mass="56833">MQTQLTIPLFLTALLGASVNACLPSHRARHETDASHTETQLKLLEARSQSVSTQSTGKTALTNVRILDGWRIGEPTNVIIDGDSITFDASNVRSTIDGEGGVLLPGLIDSHIHVNRLASLETLTSYGVTTAMNMGCDNYTLCSALHDQPGLTTLFNAGQAAAAPNSTHATVFGAHGYVNSTSQAPEFVANVFRNGSDYMKLISEPNGFSQAIHDALVNATHALGRVAMTHAQDYGSYEVAIRSQTDGLQHVPFDIPLTQEMARRIRRQVQYVTPTLNIAKLVTANRTIESIISPGVSLTYEAGIISVQRLLCAGVPILAGTDANDLADTFLHGDLIGITLYKKLQLLTAAGMSEVDVIRSATVIPSIWHNLTRRGSIEEGYRAELLLLKPGSDPLQSISQTMDIARIEVTTKAKPVAPEAADMTTEERLASMREFAEEQKYIQPGGGEIIPASSSTSDGGFNSVVFGNPEQGGAFSLKVAPAYQGHLAPSTWTPPEKERRSSSSPLKHWAEKRHAKKEEANAQKGEGGE</sequence>
<dbReference type="STRING" id="329884.A0A4U0XW51"/>
<gene>
    <name evidence="4" type="ORF">B0A55_03451</name>
</gene>
<dbReference type="Gene3D" id="1.20.58.520">
    <property type="entry name" value="Amidohydrolase"/>
    <property type="match status" value="1"/>
</dbReference>
<dbReference type="OrthoDB" id="194468at2759"/>
<dbReference type="InterPro" id="IPR032466">
    <property type="entry name" value="Metal_Hydrolase"/>
</dbReference>